<dbReference type="InterPro" id="IPR000519">
    <property type="entry name" value="P_trefoil_dom"/>
</dbReference>
<dbReference type="GO" id="GO:0035805">
    <property type="term" value="C:egg coat"/>
    <property type="evidence" value="ECO:0007669"/>
    <property type="project" value="UniProtKB-SubCell"/>
</dbReference>
<dbReference type="Gene3D" id="4.10.110.10">
    <property type="entry name" value="Spasmolytic Protein, domain 1"/>
    <property type="match status" value="1"/>
</dbReference>
<evidence type="ECO:0000259" key="22">
    <source>
        <dbReference type="PROSITE" id="PS51448"/>
    </source>
</evidence>
<evidence type="ECO:0000256" key="6">
    <source>
        <dbReference type="ARBA" id="ARBA00022685"/>
    </source>
</evidence>
<dbReference type="PROSITE" id="PS51448">
    <property type="entry name" value="P_TREFOIL_2"/>
    <property type="match status" value="1"/>
</dbReference>
<dbReference type="InParanoid" id="A0A6P9CFR0"/>
<dbReference type="InterPro" id="IPR051148">
    <property type="entry name" value="Zona_Pellucida_Domain_gp"/>
</dbReference>
<comment type="function">
    <text evidence="15">Component of the zona pellucida, an extracellular matrix surrounding oocytes which mediates sperm binding, induction of the acrosome reaction and prevents post-fertilization polyspermy. The zona pellucida is composed of 3 to 4 glycoproteins, ZP1, ZP2, ZP3, and ZP4. ZP4 may act as a sperm receptor.</text>
</comment>
<evidence type="ECO:0000256" key="11">
    <source>
        <dbReference type="ARBA" id="ARBA00023170"/>
    </source>
</evidence>
<evidence type="ECO:0000256" key="5">
    <source>
        <dbReference type="ARBA" id="ARBA00022530"/>
    </source>
</evidence>
<keyword evidence="12" id="KW-0325">Glycoprotein</keyword>
<evidence type="ECO:0000256" key="3">
    <source>
        <dbReference type="ARBA" id="ARBA00022475"/>
    </source>
</evidence>
<dbReference type="CDD" id="cd00111">
    <property type="entry name" value="Trefoil"/>
    <property type="match status" value="1"/>
</dbReference>
<dbReference type="OMA" id="LNCPDQT"/>
<keyword evidence="3" id="KW-1003">Cell membrane</keyword>
<evidence type="ECO:0000256" key="1">
    <source>
        <dbReference type="ARBA" id="ARBA00004251"/>
    </source>
</evidence>
<sequence length="468" mass="50662">MGLEPQAAVVLPDVLDPPSPSRCSAVQLADRLPCSSHWLSHSQCSHWGCCFDPQDRVTPCYYGKTVTARCTPEGSFSLAVSRDAAVPALSLDSLHLLSLRGRACGPHSRNKVFVVFNFPLSACGTILKEAGGHQIYENELSAERWTLRASSGAITRDSDFFRLTIRCSYSAQEPLPVSVLVATPPPPAAIAQQGPLALDMRIAGDETYSSYYGPLDYPVVKLLHEPIPLEVRLLGRRDPALLLLLHDCWATPSASPLRAPHWPLLQNGCPYQGHNYQAQLVPIQWDSGLPFPSHHQRFVVRTFTFVDTDTWQMLSGPIYFHCSASACVPSAQEPCGTRCEAGLQGRRELVGCRGSFSGGWGAMGSTLWCSQTQPFLSAPGQRDAWGGAPSQAGQALMLASAGPVDFFSQPMQASRLEGSGALAPEGFLRWEDGLCLVAGLAVVLGLGLLLLLRRRRGERQQGPVPSHA</sequence>
<dbReference type="AlphaFoldDB" id="A0A6P9CFR0"/>
<dbReference type="PANTHER" id="PTHR23343:SF31">
    <property type="entry name" value="ZONA PELLUCIDA SPERM-BINDING PROTEIN 4"/>
    <property type="match status" value="1"/>
</dbReference>
<feature type="domain" description="ZP" evidence="21">
    <location>
        <begin position="69"/>
        <end position="342"/>
    </location>
</feature>
<evidence type="ECO:0000256" key="2">
    <source>
        <dbReference type="ARBA" id="ARBA00010863"/>
    </source>
</evidence>
<dbReference type="SMART" id="SM00018">
    <property type="entry name" value="PD"/>
    <property type="match status" value="1"/>
</dbReference>
<comment type="similarity">
    <text evidence="2">Belongs to the ZP domain family. ZPB subfamily.</text>
</comment>
<feature type="transmembrane region" description="Helical" evidence="20">
    <location>
        <begin position="433"/>
        <end position="452"/>
    </location>
</feature>
<dbReference type="GeneID" id="117670562"/>
<dbReference type="InterPro" id="IPR044913">
    <property type="entry name" value="P_trefoil_dom_sf"/>
</dbReference>
<dbReference type="InterPro" id="IPR001507">
    <property type="entry name" value="ZP_dom"/>
</dbReference>
<dbReference type="GO" id="GO:0035804">
    <property type="term" value="F:structural constituent of egg coat"/>
    <property type="evidence" value="ECO:0007669"/>
    <property type="project" value="TreeGrafter"/>
</dbReference>
<evidence type="ECO:0000313" key="23">
    <source>
        <dbReference type="Proteomes" id="UP001652622"/>
    </source>
</evidence>
<dbReference type="GO" id="GO:0060468">
    <property type="term" value="P:prevention of polyspermy"/>
    <property type="evidence" value="ECO:0007669"/>
    <property type="project" value="TreeGrafter"/>
</dbReference>
<dbReference type="InterPro" id="IPR055355">
    <property type="entry name" value="ZP-C"/>
</dbReference>
<evidence type="ECO:0000256" key="19">
    <source>
        <dbReference type="PROSITE-ProRule" id="PRU00779"/>
    </source>
</evidence>
<evidence type="ECO:0000256" key="7">
    <source>
        <dbReference type="ARBA" id="ARBA00022692"/>
    </source>
</evidence>
<feature type="domain" description="P-type" evidence="22">
    <location>
        <begin position="21"/>
        <end position="64"/>
    </location>
</feature>
<dbReference type="Pfam" id="PF00088">
    <property type="entry name" value="Trefoil"/>
    <property type="match status" value="1"/>
</dbReference>
<protein>
    <recommendedName>
        <fullName evidence="16">Zona pellucida sperm-binding protein 4</fullName>
    </recommendedName>
    <alternativeName>
        <fullName evidence="18">Zona pellucida glycoprotein 4</fullName>
    </alternativeName>
    <alternativeName>
        <fullName evidence="17">Zona pellucida protein B</fullName>
    </alternativeName>
</protein>
<dbReference type="InterPro" id="IPR055356">
    <property type="entry name" value="ZP-N"/>
</dbReference>
<dbReference type="InterPro" id="IPR017977">
    <property type="entry name" value="ZP_dom_CS"/>
</dbReference>
<reference evidence="24" key="1">
    <citation type="submission" date="2025-08" db="UniProtKB">
        <authorList>
            <consortium name="RefSeq"/>
        </authorList>
    </citation>
    <scope>IDENTIFICATION</scope>
    <source>
        <tissue evidence="24">Blood</tissue>
    </source>
</reference>
<evidence type="ECO:0000313" key="24">
    <source>
        <dbReference type="RefSeq" id="XP_034281714.1"/>
    </source>
</evidence>
<dbReference type="Gene3D" id="2.60.40.3210">
    <property type="entry name" value="Zona pellucida, ZP-N domain"/>
    <property type="match status" value="1"/>
</dbReference>
<dbReference type="PROSITE" id="PS00025">
    <property type="entry name" value="P_TREFOIL_1"/>
    <property type="match status" value="1"/>
</dbReference>
<keyword evidence="7 20" id="KW-0812">Transmembrane</keyword>
<evidence type="ECO:0000256" key="10">
    <source>
        <dbReference type="ARBA" id="ARBA00023157"/>
    </source>
</evidence>
<dbReference type="PROSITE" id="PS00682">
    <property type="entry name" value="ZP_1"/>
    <property type="match status" value="1"/>
</dbReference>
<dbReference type="Gene3D" id="2.60.40.4100">
    <property type="entry name" value="Zona pellucida, ZP-C domain"/>
    <property type="match status" value="1"/>
</dbReference>
<evidence type="ECO:0000256" key="8">
    <source>
        <dbReference type="ARBA" id="ARBA00022989"/>
    </source>
</evidence>
<keyword evidence="8 20" id="KW-1133">Transmembrane helix</keyword>
<feature type="disulfide bond" evidence="19">
    <location>
        <begin position="34"/>
        <end position="49"/>
    </location>
</feature>
<evidence type="ECO:0000256" key="12">
    <source>
        <dbReference type="ARBA" id="ARBA00023180"/>
    </source>
</evidence>
<keyword evidence="13" id="KW-0278">Fertilization</keyword>
<keyword evidence="4" id="KW-0964">Secreted</keyword>
<dbReference type="Pfam" id="PF23344">
    <property type="entry name" value="ZP-N"/>
    <property type="match status" value="1"/>
</dbReference>
<keyword evidence="23" id="KW-1185">Reference proteome</keyword>
<organism evidence="23 24">
    <name type="scientific">Pantherophis guttatus</name>
    <name type="common">Corn snake</name>
    <name type="synonym">Elaphe guttata</name>
    <dbReference type="NCBI Taxonomy" id="94885"/>
    <lineage>
        <taxon>Eukaryota</taxon>
        <taxon>Metazoa</taxon>
        <taxon>Chordata</taxon>
        <taxon>Craniata</taxon>
        <taxon>Vertebrata</taxon>
        <taxon>Euteleostomi</taxon>
        <taxon>Lepidosauria</taxon>
        <taxon>Squamata</taxon>
        <taxon>Bifurcata</taxon>
        <taxon>Unidentata</taxon>
        <taxon>Episquamata</taxon>
        <taxon>Toxicofera</taxon>
        <taxon>Serpentes</taxon>
        <taxon>Colubroidea</taxon>
        <taxon>Colubridae</taxon>
        <taxon>Colubrinae</taxon>
        <taxon>Pantherophis</taxon>
    </lineage>
</organism>
<dbReference type="GO" id="GO:0005886">
    <property type="term" value="C:plasma membrane"/>
    <property type="evidence" value="ECO:0007669"/>
    <property type="project" value="UniProtKB-SubCell"/>
</dbReference>
<keyword evidence="11" id="KW-0675">Receptor</keyword>
<comment type="caution">
    <text evidence="19">Lacks conserved residue(s) required for the propagation of feature annotation.</text>
</comment>
<dbReference type="RefSeq" id="XP_034281714.1">
    <property type="nucleotide sequence ID" value="XM_034425823.1"/>
</dbReference>
<evidence type="ECO:0000256" key="15">
    <source>
        <dbReference type="ARBA" id="ARBA00037545"/>
    </source>
</evidence>
<comment type="subcellular location">
    <subcellularLocation>
        <location evidence="1">Cell membrane</location>
        <topology evidence="1">Single-pass type I membrane protein</topology>
    </subcellularLocation>
    <subcellularLocation>
        <location evidence="14">Zona pellucida</location>
    </subcellularLocation>
</comment>
<dbReference type="SMART" id="SM00241">
    <property type="entry name" value="ZP"/>
    <property type="match status" value="1"/>
</dbReference>
<dbReference type="Pfam" id="PF00100">
    <property type="entry name" value="Zona_pellucida"/>
    <property type="match status" value="1"/>
</dbReference>
<name>A0A6P9CFR0_PANGU</name>
<dbReference type="PANTHER" id="PTHR23343">
    <property type="entry name" value="ZONA PELLUCIDA SPERM-BINDING PROTEIN"/>
    <property type="match status" value="1"/>
</dbReference>
<evidence type="ECO:0000256" key="9">
    <source>
        <dbReference type="ARBA" id="ARBA00023136"/>
    </source>
</evidence>
<dbReference type="InterPro" id="IPR017957">
    <property type="entry name" value="P_trefoil_CS"/>
</dbReference>
<evidence type="ECO:0000256" key="18">
    <source>
        <dbReference type="ARBA" id="ARBA00042573"/>
    </source>
</evidence>
<evidence type="ECO:0000256" key="4">
    <source>
        <dbReference type="ARBA" id="ARBA00022525"/>
    </source>
</evidence>
<keyword evidence="10 19" id="KW-1015">Disulfide bond</keyword>
<dbReference type="InterPro" id="IPR042235">
    <property type="entry name" value="ZP-C_dom"/>
</dbReference>
<keyword evidence="5" id="KW-0272">Extracellular matrix</keyword>
<dbReference type="PROSITE" id="PS51034">
    <property type="entry name" value="ZP_2"/>
    <property type="match status" value="1"/>
</dbReference>
<evidence type="ECO:0000256" key="13">
    <source>
        <dbReference type="ARBA" id="ARBA00023279"/>
    </source>
</evidence>
<evidence type="ECO:0000256" key="17">
    <source>
        <dbReference type="ARBA" id="ARBA00042273"/>
    </source>
</evidence>
<dbReference type="GO" id="GO:0032190">
    <property type="term" value="F:acrosin binding"/>
    <property type="evidence" value="ECO:0007669"/>
    <property type="project" value="TreeGrafter"/>
</dbReference>
<dbReference type="SUPFAM" id="SSF57492">
    <property type="entry name" value="Trefoil"/>
    <property type="match status" value="1"/>
</dbReference>
<dbReference type="Proteomes" id="UP001652622">
    <property type="component" value="Unplaced"/>
</dbReference>
<keyword evidence="9 20" id="KW-0472">Membrane</keyword>
<evidence type="ECO:0000259" key="21">
    <source>
        <dbReference type="PROSITE" id="PS51034"/>
    </source>
</evidence>
<evidence type="ECO:0000256" key="20">
    <source>
        <dbReference type="SAM" id="Phobius"/>
    </source>
</evidence>
<keyword evidence="6" id="KW-0165">Cleavage on pair of basic residues</keyword>
<evidence type="ECO:0000256" key="16">
    <source>
        <dbReference type="ARBA" id="ARBA00040238"/>
    </source>
</evidence>
<accession>A0A6P9CFR0</accession>
<dbReference type="KEGG" id="pgut:117670562"/>
<proteinExistence type="inferred from homology"/>
<gene>
    <name evidence="24" type="primary">LOC117670562</name>
</gene>
<evidence type="ECO:0000256" key="14">
    <source>
        <dbReference type="ARBA" id="ARBA00024183"/>
    </source>
</evidence>
<dbReference type="GO" id="GO:0007339">
    <property type="term" value="P:binding of sperm to zona pellucida"/>
    <property type="evidence" value="ECO:0007669"/>
    <property type="project" value="TreeGrafter"/>
</dbReference>